<comment type="caution">
    <text evidence="2">The sequence shown here is derived from an EMBL/GenBank/DDBJ whole genome shotgun (WGS) entry which is preliminary data.</text>
</comment>
<name>A0A365PT63_9GAMM</name>
<feature type="transmembrane region" description="Helical" evidence="1">
    <location>
        <begin position="12"/>
        <end position="33"/>
    </location>
</feature>
<proteinExistence type="predicted"/>
<keyword evidence="1" id="KW-0812">Transmembrane</keyword>
<feature type="transmembrane region" description="Helical" evidence="1">
    <location>
        <begin position="262"/>
        <end position="282"/>
    </location>
</feature>
<feature type="transmembrane region" description="Helical" evidence="1">
    <location>
        <begin position="401"/>
        <end position="420"/>
    </location>
</feature>
<evidence type="ECO:0000256" key="1">
    <source>
        <dbReference type="SAM" id="Phobius"/>
    </source>
</evidence>
<keyword evidence="1" id="KW-0472">Membrane</keyword>
<evidence type="ECO:0000313" key="2">
    <source>
        <dbReference type="EMBL" id="RBA56866.1"/>
    </source>
</evidence>
<sequence>MSKPGRVDSILVGLLFALACLQGYLFLTGYRLTADDVEFQYHLMKGWNAAWDFVWLAAVSQGRVVHLLDLPFSMAAAYFAENFAFRLFYTGLYFGCFALLAVYVSMLARLRVAALITLVLLSLHPLDYFHLPPNAYPAHLTLPFLLILLARMGLLRARVGHGPSGNGWELGMLACCFIGMLFSEYAFLFAAALFGAEALARLTRDKVVGSRWSARLRACLLHPHTLKDAVVLTLFLVIYLGFRMLYPSSYEGNQVAGELELVAVARTLVGHVIGGTSLASMARYSDRWPEIVVAMGYGQLLIVAAIGAFTFLAGMIALQRVTSGAQAALARRCAAIVAAALFGAVLVTLPLAMTAKYQSWCGDLSACIFLDSRISYLGVGVAVAALMVAVVFTLARRTSSLVVSAVFSGVLASLGVLTYLHNFRIELDMQRYVSGWERAERLACLPAEQLEGVGALLPKLIDPPQRISMTAGFDREAYWRDYIELQRNRQDCSGAPGSIGDIYAPLPSGRIAFGQGASGTGYLGTGWYSPEGWGVWSEGNEAQVYLPVRRPVESVVIEAHALLLPAHTEQPVVFSVNGVEVGRAVLDKPHDNRIELSIPPAVGAEVARLGVLILQFHFLAPVNQKALGLSEDGRSMALGLRFITVRERSEPDEQSAFRAHSAY</sequence>
<feature type="transmembrane region" description="Helical" evidence="1">
    <location>
        <begin position="294"/>
        <end position="317"/>
    </location>
</feature>
<feature type="transmembrane region" description="Helical" evidence="1">
    <location>
        <begin position="374"/>
        <end position="395"/>
    </location>
</feature>
<organism evidence="2 3">
    <name type="scientific">Stutzerimonas zhaodongensis</name>
    <dbReference type="NCBI Taxonomy" id="1176257"/>
    <lineage>
        <taxon>Bacteria</taxon>
        <taxon>Pseudomonadati</taxon>
        <taxon>Pseudomonadota</taxon>
        <taxon>Gammaproteobacteria</taxon>
        <taxon>Pseudomonadales</taxon>
        <taxon>Pseudomonadaceae</taxon>
        <taxon>Stutzerimonas</taxon>
    </lineage>
</organism>
<dbReference type="EMBL" id="QNTV01000009">
    <property type="protein sequence ID" value="RBA56866.1"/>
    <property type="molecule type" value="Genomic_DNA"/>
</dbReference>
<feature type="transmembrane region" description="Helical" evidence="1">
    <location>
        <begin position="141"/>
        <end position="159"/>
    </location>
</feature>
<feature type="transmembrane region" description="Helical" evidence="1">
    <location>
        <begin position="225"/>
        <end position="242"/>
    </location>
</feature>
<feature type="transmembrane region" description="Helical" evidence="1">
    <location>
        <begin position="329"/>
        <end position="353"/>
    </location>
</feature>
<dbReference type="AlphaFoldDB" id="A0A365PT63"/>
<gene>
    <name evidence="2" type="ORF">DQ403_13195</name>
</gene>
<dbReference type="Proteomes" id="UP000252554">
    <property type="component" value="Unassembled WGS sequence"/>
</dbReference>
<evidence type="ECO:0000313" key="3">
    <source>
        <dbReference type="Proteomes" id="UP000252554"/>
    </source>
</evidence>
<feature type="transmembrane region" description="Helical" evidence="1">
    <location>
        <begin position="171"/>
        <end position="196"/>
    </location>
</feature>
<keyword evidence="1" id="KW-1133">Transmembrane helix</keyword>
<accession>A0A365PT63</accession>
<dbReference type="PROSITE" id="PS51257">
    <property type="entry name" value="PROKAR_LIPOPROTEIN"/>
    <property type="match status" value="1"/>
</dbReference>
<protein>
    <submittedName>
        <fullName evidence="2">Uncharacterized protein</fullName>
    </submittedName>
</protein>
<feature type="transmembrane region" description="Helical" evidence="1">
    <location>
        <begin position="112"/>
        <end position="129"/>
    </location>
</feature>
<feature type="transmembrane region" description="Helical" evidence="1">
    <location>
        <begin position="87"/>
        <end position="106"/>
    </location>
</feature>
<reference evidence="2 3" key="1">
    <citation type="submission" date="2018-06" db="EMBL/GenBank/DDBJ databases">
        <title>Whole genome sequencing of four bacterial strains from South Shetland trench revealing bio-synthetic gene clusters.</title>
        <authorList>
            <person name="Abdel-Mageed W.M."/>
            <person name="Lehri B."/>
            <person name="Jarmusch S.A."/>
            <person name="Miranda K."/>
            <person name="Goodfellow M."/>
            <person name="Jaspars M."/>
            <person name="Karlyshev A.V."/>
        </authorList>
    </citation>
    <scope>NUCLEOTIDE SEQUENCE [LARGE SCALE GENOMIC DNA]</scope>
    <source>
        <strain evidence="2 3">SST2</strain>
    </source>
</reference>